<dbReference type="InterPro" id="IPR004107">
    <property type="entry name" value="Integrase_SAM-like_N"/>
</dbReference>
<comment type="caution">
    <text evidence="5">The sequence shown here is derived from an EMBL/GenBank/DDBJ whole genome shotgun (WGS) entry which is preliminary data.</text>
</comment>
<reference evidence="5 6" key="1">
    <citation type="submission" date="2019-05" db="EMBL/GenBank/DDBJ databases">
        <authorList>
            <person name="Lee S.D."/>
        </authorList>
    </citation>
    <scope>NUCLEOTIDE SEQUENCE [LARGE SCALE GENOMIC DNA]</scope>
    <source>
        <strain evidence="5 6">C5-26</strain>
    </source>
</reference>
<dbReference type="InterPro" id="IPR010998">
    <property type="entry name" value="Integrase_recombinase_N"/>
</dbReference>
<dbReference type="Gene3D" id="1.10.443.10">
    <property type="entry name" value="Intergrase catalytic core"/>
    <property type="match status" value="1"/>
</dbReference>
<evidence type="ECO:0000256" key="3">
    <source>
        <dbReference type="PROSITE-ProRule" id="PRU01248"/>
    </source>
</evidence>
<gene>
    <name evidence="5" type="ORF">FGL98_23535</name>
</gene>
<protein>
    <submittedName>
        <fullName evidence="5">Integrase</fullName>
    </submittedName>
</protein>
<organism evidence="5 6">
    <name type="scientific">Leekyejoonella antrihumi</name>
    <dbReference type="NCBI Taxonomy" id="1660198"/>
    <lineage>
        <taxon>Bacteria</taxon>
        <taxon>Bacillati</taxon>
        <taxon>Actinomycetota</taxon>
        <taxon>Actinomycetes</taxon>
        <taxon>Micrococcales</taxon>
        <taxon>Dermacoccaceae</taxon>
        <taxon>Leekyejoonella</taxon>
    </lineage>
</organism>
<dbReference type="SUPFAM" id="SSF47823">
    <property type="entry name" value="lambda integrase-like, N-terminal domain"/>
    <property type="match status" value="1"/>
</dbReference>
<dbReference type="Pfam" id="PF02899">
    <property type="entry name" value="Phage_int_SAM_1"/>
    <property type="match status" value="1"/>
</dbReference>
<dbReference type="RefSeq" id="WP_146321098.1">
    <property type="nucleotide sequence ID" value="NZ_VCQV01000061.1"/>
</dbReference>
<evidence type="ECO:0000259" key="4">
    <source>
        <dbReference type="PROSITE" id="PS51900"/>
    </source>
</evidence>
<reference evidence="5 6" key="2">
    <citation type="submission" date="2019-08" db="EMBL/GenBank/DDBJ databases">
        <title>Jejuicoccus antrihumi gen. nov., sp. nov., a new member of the family Dermacoccaceae isolated from a cave.</title>
        <authorList>
            <person name="Schumann P."/>
            <person name="Kim I.S."/>
        </authorList>
    </citation>
    <scope>NUCLEOTIDE SEQUENCE [LARGE SCALE GENOMIC DNA]</scope>
    <source>
        <strain evidence="5 6">C5-26</strain>
    </source>
</reference>
<dbReference type="Proteomes" id="UP000320244">
    <property type="component" value="Unassembled WGS sequence"/>
</dbReference>
<evidence type="ECO:0000256" key="1">
    <source>
        <dbReference type="ARBA" id="ARBA00023125"/>
    </source>
</evidence>
<keyword evidence="2" id="KW-0233">DNA recombination</keyword>
<evidence type="ECO:0000256" key="2">
    <source>
        <dbReference type="ARBA" id="ARBA00023172"/>
    </source>
</evidence>
<feature type="domain" description="Core-binding (CB)" evidence="4">
    <location>
        <begin position="64"/>
        <end position="148"/>
    </location>
</feature>
<dbReference type="EMBL" id="VCQV01000061">
    <property type="protein sequence ID" value="TWP32697.1"/>
    <property type="molecule type" value="Genomic_DNA"/>
</dbReference>
<dbReference type="PROSITE" id="PS51900">
    <property type="entry name" value="CB"/>
    <property type="match status" value="1"/>
</dbReference>
<dbReference type="Gene3D" id="1.10.150.130">
    <property type="match status" value="1"/>
</dbReference>
<dbReference type="InterPro" id="IPR013762">
    <property type="entry name" value="Integrase-like_cat_sf"/>
</dbReference>
<evidence type="ECO:0000313" key="6">
    <source>
        <dbReference type="Proteomes" id="UP000320244"/>
    </source>
</evidence>
<dbReference type="GO" id="GO:0003677">
    <property type="term" value="F:DNA binding"/>
    <property type="evidence" value="ECO:0007669"/>
    <property type="project" value="UniProtKB-UniRule"/>
</dbReference>
<sequence length="500" mass="57011">MRSCACDVLGDEWLLYWTARDVAVPHGFLPLLDQWAGIDARERALSIEPGIPILIDPVGRIDPRPAHFLRRSRFAFLAEETKHAYAKDYRLFFSFLHERETYWDAADYKDIDDYESWRRRSVDNPRPIGGSKWARELAAFKLLYGWAVAVGHIDRSPVLTHTVRRHDGMVVEVANNRPKDVRASNVKWLTPRTYRLWRDVGLRGYTAAGLPQQGWRGRNDGRNSAFADLLFDSGLRLREGGCLLTLEVPHALEGQVYYEGTVAAAIAKRRERMFYVSAAALAGVSTYMATTRRAAIRRAQRRGRYDRLPGVRVVTRISRGRDCRVGWEDRLGRRGEEAVRLIGERGRRLLFIEGASGLEPLALWLTEGGVPMDYRSWEAVFRSANQRCARLGKPIVATPHVCRHSFALKMLVALHRALDQRFGLCREERDDLRKVYGDAFALVKDLLGHRSEQTTRETYLEPLNGIRLATMLEGGEDLDIVLARVAASNRRVMDLGEDEQ</sequence>
<evidence type="ECO:0000313" key="5">
    <source>
        <dbReference type="EMBL" id="TWP32697.1"/>
    </source>
</evidence>
<keyword evidence="6" id="KW-1185">Reference proteome</keyword>
<dbReference type="InterPro" id="IPR044068">
    <property type="entry name" value="CB"/>
</dbReference>
<dbReference type="GO" id="GO:0006310">
    <property type="term" value="P:DNA recombination"/>
    <property type="evidence" value="ECO:0007669"/>
    <property type="project" value="UniProtKB-KW"/>
</dbReference>
<name>A0A563DR22_9MICO</name>
<keyword evidence="1 3" id="KW-0238">DNA-binding</keyword>
<proteinExistence type="predicted"/>
<dbReference type="GO" id="GO:0015074">
    <property type="term" value="P:DNA integration"/>
    <property type="evidence" value="ECO:0007669"/>
    <property type="project" value="InterPro"/>
</dbReference>
<dbReference type="InterPro" id="IPR011010">
    <property type="entry name" value="DNA_brk_join_enz"/>
</dbReference>
<dbReference type="AlphaFoldDB" id="A0A563DR22"/>
<dbReference type="OrthoDB" id="4020134at2"/>
<dbReference type="SUPFAM" id="SSF56349">
    <property type="entry name" value="DNA breaking-rejoining enzymes"/>
    <property type="match status" value="1"/>
</dbReference>
<accession>A0A563DR22</accession>